<accession>A0A2P2KR57</accession>
<reference evidence="1" key="1">
    <citation type="submission" date="2018-02" db="EMBL/GenBank/DDBJ databases">
        <title>Rhizophora mucronata_Transcriptome.</title>
        <authorList>
            <person name="Meera S.P."/>
            <person name="Sreeshan A."/>
            <person name="Augustine A."/>
        </authorList>
    </citation>
    <scope>NUCLEOTIDE SEQUENCE</scope>
    <source>
        <tissue evidence="1">Leaf</tissue>
    </source>
</reference>
<organism evidence="1">
    <name type="scientific">Rhizophora mucronata</name>
    <name type="common">Asiatic mangrove</name>
    <dbReference type="NCBI Taxonomy" id="61149"/>
    <lineage>
        <taxon>Eukaryota</taxon>
        <taxon>Viridiplantae</taxon>
        <taxon>Streptophyta</taxon>
        <taxon>Embryophyta</taxon>
        <taxon>Tracheophyta</taxon>
        <taxon>Spermatophyta</taxon>
        <taxon>Magnoliopsida</taxon>
        <taxon>eudicotyledons</taxon>
        <taxon>Gunneridae</taxon>
        <taxon>Pentapetalae</taxon>
        <taxon>rosids</taxon>
        <taxon>fabids</taxon>
        <taxon>Malpighiales</taxon>
        <taxon>Rhizophoraceae</taxon>
        <taxon>Rhizophora</taxon>
    </lineage>
</organism>
<dbReference type="AlphaFoldDB" id="A0A2P2KR57"/>
<dbReference type="EMBL" id="GGEC01027717">
    <property type="protein sequence ID" value="MBX08201.1"/>
    <property type="molecule type" value="Transcribed_RNA"/>
</dbReference>
<name>A0A2P2KR57_RHIMU</name>
<proteinExistence type="predicted"/>
<sequence>MMTDDDDGEEDFYRRQKLIIFRNPIGDLPHFVSFTQTGALETRSVQCKNMEYDTMHWKGILTFGAMNWNQDEETGKNTQGFEMFPATKLPSFVGHFRD</sequence>
<evidence type="ECO:0000313" key="1">
    <source>
        <dbReference type="EMBL" id="MBX08201.1"/>
    </source>
</evidence>
<protein>
    <submittedName>
        <fullName evidence="1">Uncharacterized protein</fullName>
    </submittedName>
</protein>